<evidence type="ECO:0000313" key="2">
    <source>
        <dbReference type="Proteomes" id="UP000261174"/>
    </source>
</evidence>
<evidence type="ECO:0000313" key="1">
    <source>
        <dbReference type="EMBL" id="RFM28366.1"/>
    </source>
</evidence>
<dbReference type="AlphaFoldDB" id="A0A3E1NK99"/>
<dbReference type="RefSeq" id="WP_158569328.1">
    <property type="nucleotide sequence ID" value="NZ_QTJV01000060.1"/>
</dbReference>
<comment type="caution">
    <text evidence="1">The sequence shown here is derived from an EMBL/GenBank/DDBJ whole genome shotgun (WGS) entry which is preliminary data.</text>
</comment>
<feature type="non-terminal residue" evidence="1">
    <location>
        <position position="1"/>
    </location>
</feature>
<sequence length="190" mass="21518">AEFLVNDYLVRDSMYDMYGGDQSFYKNGQAILKRIKEVQASGNPFGNTDFTKNDLDIATNLYDVTINGNAVTVPYTVNGVTKRKKVVLQDKFRGVTIYNTFKSSDKVVIDRLDDQLKKAGLDKKDRERILEPFKGGVNANDAQSYITLEEWIRRITAAGELDKYAGLIQSLTDNTPIDKIDWTKFANKVQ</sequence>
<reference evidence="1 2" key="1">
    <citation type="submission" date="2018-08" db="EMBL/GenBank/DDBJ databases">
        <title>Chitinophaga sp. K20C18050901, a novel bacterium isolated from forest soil.</title>
        <authorList>
            <person name="Wang C."/>
        </authorList>
    </citation>
    <scope>NUCLEOTIDE SEQUENCE [LARGE SCALE GENOMIC DNA]</scope>
    <source>
        <strain evidence="1 2">K20C18050901</strain>
    </source>
</reference>
<protein>
    <submittedName>
        <fullName evidence="1">Uncharacterized protein</fullName>
    </submittedName>
</protein>
<gene>
    <name evidence="1" type="ORF">DXN04_34385</name>
</gene>
<feature type="non-terminal residue" evidence="1">
    <location>
        <position position="190"/>
    </location>
</feature>
<proteinExistence type="predicted"/>
<dbReference type="EMBL" id="QTJV01000060">
    <property type="protein sequence ID" value="RFM28366.1"/>
    <property type="molecule type" value="Genomic_DNA"/>
</dbReference>
<accession>A0A3E1NK99</accession>
<organism evidence="1 2">
    <name type="scientific">Chitinophaga silvisoli</name>
    <dbReference type="NCBI Taxonomy" id="2291814"/>
    <lineage>
        <taxon>Bacteria</taxon>
        <taxon>Pseudomonadati</taxon>
        <taxon>Bacteroidota</taxon>
        <taxon>Chitinophagia</taxon>
        <taxon>Chitinophagales</taxon>
        <taxon>Chitinophagaceae</taxon>
        <taxon>Chitinophaga</taxon>
    </lineage>
</organism>
<keyword evidence="2" id="KW-1185">Reference proteome</keyword>
<name>A0A3E1NK99_9BACT</name>
<dbReference type="Proteomes" id="UP000261174">
    <property type="component" value="Unassembled WGS sequence"/>
</dbReference>